<keyword evidence="3" id="KW-1185">Reference proteome</keyword>
<evidence type="ECO:0000313" key="3">
    <source>
        <dbReference type="Proteomes" id="UP001499909"/>
    </source>
</evidence>
<proteinExistence type="predicted"/>
<evidence type="ECO:0000259" key="1">
    <source>
        <dbReference type="Pfam" id="PF04326"/>
    </source>
</evidence>
<gene>
    <name evidence="2" type="ORF">GCM10022406_06820</name>
</gene>
<dbReference type="InterPro" id="IPR038475">
    <property type="entry name" value="RecG_C_sf"/>
</dbReference>
<protein>
    <submittedName>
        <fullName evidence="2">Helix-turn-helix domain-containing protein</fullName>
    </submittedName>
</protein>
<accession>A0ABP7MHH7</accession>
<comment type="caution">
    <text evidence="2">The sequence shown here is derived from an EMBL/GenBank/DDBJ whole genome shotgun (WGS) entry which is preliminary data.</text>
</comment>
<dbReference type="Gene3D" id="3.30.565.60">
    <property type="match status" value="1"/>
</dbReference>
<reference evidence="3" key="1">
    <citation type="journal article" date="2019" name="Int. J. Syst. Evol. Microbiol.">
        <title>The Global Catalogue of Microorganisms (GCM) 10K type strain sequencing project: providing services to taxonomists for standard genome sequencing and annotation.</title>
        <authorList>
            <consortium name="The Broad Institute Genomics Platform"/>
            <consortium name="The Broad Institute Genome Sequencing Center for Infectious Disease"/>
            <person name="Wu L."/>
            <person name="Ma J."/>
        </authorList>
    </citation>
    <scope>NUCLEOTIDE SEQUENCE [LARGE SCALE GENOMIC DNA]</scope>
    <source>
        <strain evidence="3">JCM 17214</strain>
    </source>
</reference>
<dbReference type="InterPro" id="IPR038461">
    <property type="entry name" value="Schlafen_AlbA_2_dom_sf"/>
</dbReference>
<sequence length="485" mass="55230">MYEDQSPLRSLLDRLLKLGEREWVEFKVNNTNPDEIGKRLSALANGARLHGRECGYLVFGVQDAPIAVVGTDFSPRTAKKGNEDLEMWLSRMLEPRIDFRIAEFEYDGHAMVMLEVPAAEDRPVRFQNEAYIRVNSITKPLREYPDKERKLWHTPARQVFEKGEAAGQLSADEVVQRLDVQAYFELLEQPLPHTQAAILDKLMHQKLVTKRAGSYGITNLGAILFARRLADFEGLERKSVRVIVYDGPSKRSKTLREQPGVRGYAAGFKGLIEWINSQLPANELIGQALRQEVRLYPELAIRELVANALVHQDFALTGTGPLVEIYSDRIEITNPGLPIIDPLRFIDENQSRNEQLASLMRLAHICEERGSGIDKAVGEVELYQLPPLEFLPTEKHTKVVLFAPRPLEKMDKGERVQAAYQHCCLLYVMRQKMTNQTLRTRLNIADEAYSTATRILNDALAAKLIKYDEPEGSSRKHARYIPFWA</sequence>
<dbReference type="Pfam" id="PF04326">
    <property type="entry name" value="SLFN_AlbA_2"/>
    <property type="match status" value="1"/>
</dbReference>
<evidence type="ECO:0000313" key="2">
    <source>
        <dbReference type="EMBL" id="GAA3923257.1"/>
    </source>
</evidence>
<dbReference type="Proteomes" id="UP001499909">
    <property type="component" value="Unassembled WGS sequence"/>
</dbReference>
<name>A0ABP7MHH7_9BACT</name>
<dbReference type="PANTHER" id="PTHR30595">
    <property type="entry name" value="GLPR-RELATED TRANSCRIPTIONAL REPRESSOR"/>
    <property type="match status" value="1"/>
</dbReference>
<dbReference type="InterPro" id="IPR007421">
    <property type="entry name" value="Schlafen_AlbA_2_dom"/>
</dbReference>
<dbReference type="Gene3D" id="3.30.950.30">
    <property type="entry name" value="Schlafen, AAA domain"/>
    <property type="match status" value="1"/>
</dbReference>
<organism evidence="2 3">
    <name type="scientific">Hymenobacter algoricola</name>
    <dbReference type="NCBI Taxonomy" id="486267"/>
    <lineage>
        <taxon>Bacteria</taxon>
        <taxon>Pseudomonadati</taxon>
        <taxon>Bacteroidota</taxon>
        <taxon>Cytophagia</taxon>
        <taxon>Cytophagales</taxon>
        <taxon>Hymenobacteraceae</taxon>
        <taxon>Hymenobacter</taxon>
    </lineage>
</organism>
<dbReference type="Pfam" id="PF13749">
    <property type="entry name" value="HATPase_c_4"/>
    <property type="match status" value="1"/>
</dbReference>
<dbReference type="PANTHER" id="PTHR30595:SF6">
    <property type="entry name" value="SCHLAFEN ALBA-2 DOMAIN-CONTAINING PROTEIN"/>
    <property type="match status" value="1"/>
</dbReference>
<dbReference type="RefSeq" id="WP_345110111.1">
    <property type="nucleotide sequence ID" value="NZ_BAABDH010000015.1"/>
</dbReference>
<dbReference type="EMBL" id="BAABDH010000015">
    <property type="protein sequence ID" value="GAA3923257.1"/>
    <property type="molecule type" value="Genomic_DNA"/>
</dbReference>
<feature type="domain" description="Schlafen AlbA-2" evidence="1">
    <location>
        <begin position="20"/>
        <end position="141"/>
    </location>
</feature>